<dbReference type="Proteomes" id="UP000177276">
    <property type="component" value="Unassembled WGS sequence"/>
</dbReference>
<keyword evidence="2" id="KW-0902">Two-component regulatory system</keyword>
<evidence type="ECO:0000256" key="1">
    <source>
        <dbReference type="ARBA" id="ARBA00022553"/>
    </source>
</evidence>
<dbReference type="GO" id="GO:0000160">
    <property type="term" value="P:phosphorelay signal transduction system"/>
    <property type="evidence" value="ECO:0007669"/>
    <property type="project" value="UniProtKB-KW"/>
</dbReference>
<dbReference type="InterPro" id="IPR001789">
    <property type="entry name" value="Sig_transdc_resp-reg_receiver"/>
</dbReference>
<evidence type="ECO:0000256" key="2">
    <source>
        <dbReference type="ARBA" id="ARBA00023012"/>
    </source>
</evidence>
<dbReference type="Gene3D" id="3.40.50.2300">
    <property type="match status" value="1"/>
</dbReference>
<accession>A0A1G2UTB2</accession>
<evidence type="ECO:0000313" key="6">
    <source>
        <dbReference type="Proteomes" id="UP000177276"/>
    </source>
</evidence>
<dbReference type="SMART" id="SM00448">
    <property type="entry name" value="REC"/>
    <property type="match status" value="1"/>
</dbReference>
<gene>
    <name evidence="5" type="ORF">A3G46_02180</name>
</gene>
<dbReference type="PANTHER" id="PTHR44591:SF14">
    <property type="entry name" value="PROTEIN PILG"/>
    <property type="match status" value="1"/>
</dbReference>
<reference evidence="5 6" key="1">
    <citation type="journal article" date="2016" name="Nat. Commun.">
        <title>Thousands of microbial genomes shed light on interconnected biogeochemical processes in an aquifer system.</title>
        <authorList>
            <person name="Anantharaman K."/>
            <person name="Brown C.T."/>
            <person name="Hug L.A."/>
            <person name="Sharon I."/>
            <person name="Castelle C.J."/>
            <person name="Probst A.J."/>
            <person name="Thomas B.C."/>
            <person name="Singh A."/>
            <person name="Wilkins M.J."/>
            <person name="Karaoz U."/>
            <person name="Brodie E.L."/>
            <person name="Williams K.H."/>
            <person name="Hubbard S.S."/>
            <person name="Banfield J.F."/>
        </authorList>
    </citation>
    <scope>NUCLEOTIDE SEQUENCE [LARGE SCALE GENOMIC DNA]</scope>
</reference>
<dbReference type="EMBL" id="MHWS01000006">
    <property type="protein sequence ID" value="OHB12640.1"/>
    <property type="molecule type" value="Genomic_DNA"/>
</dbReference>
<evidence type="ECO:0000256" key="3">
    <source>
        <dbReference type="PROSITE-ProRule" id="PRU00169"/>
    </source>
</evidence>
<comment type="caution">
    <text evidence="5">The sequence shown here is derived from an EMBL/GenBank/DDBJ whole genome shotgun (WGS) entry which is preliminary data.</text>
</comment>
<dbReference type="SUPFAM" id="SSF52172">
    <property type="entry name" value="CheY-like"/>
    <property type="match status" value="1"/>
</dbReference>
<dbReference type="PANTHER" id="PTHR44591">
    <property type="entry name" value="STRESS RESPONSE REGULATOR PROTEIN 1"/>
    <property type="match status" value="1"/>
</dbReference>
<sequence length="127" mass="13907">MKKILVIDDDQFFSKTLEAALPAGKYSLLSAEDGEVGLQKLISEKPDLVILDLMMPKLDGTAFLKKLQESKDLPKVPVLVSSNLSSVKKISDVMAMGAVGYVIKSDESLQSIVQDIERVLGENLEKK</sequence>
<dbReference type="PROSITE" id="PS50110">
    <property type="entry name" value="RESPONSE_REGULATORY"/>
    <property type="match status" value="1"/>
</dbReference>
<dbReference type="AlphaFoldDB" id="A0A1G2UTB2"/>
<dbReference type="CDD" id="cd00156">
    <property type="entry name" value="REC"/>
    <property type="match status" value="1"/>
</dbReference>
<evidence type="ECO:0000259" key="4">
    <source>
        <dbReference type="PROSITE" id="PS50110"/>
    </source>
</evidence>
<name>A0A1G2UTB2_9BACT</name>
<organism evidence="5 6">
    <name type="scientific">Candidatus Zambryskibacteria bacterium RIFCSPLOWO2_12_FULL_39_16</name>
    <dbReference type="NCBI Taxonomy" id="1802775"/>
    <lineage>
        <taxon>Bacteria</taxon>
        <taxon>Candidatus Zambryskiibacteriota</taxon>
    </lineage>
</organism>
<proteinExistence type="predicted"/>
<protein>
    <recommendedName>
        <fullName evidence="4">Response regulatory domain-containing protein</fullName>
    </recommendedName>
</protein>
<feature type="domain" description="Response regulatory" evidence="4">
    <location>
        <begin position="3"/>
        <end position="119"/>
    </location>
</feature>
<evidence type="ECO:0000313" key="5">
    <source>
        <dbReference type="EMBL" id="OHB12640.1"/>
    </source>
</evidence>
<dbReference type="InterPro" id="IPR011006">
    <property type="entry name" value="CheY-like_superfamily"/>
</dbReference>
<dbReference type="InterPro" id="IPR050595">
    <property type="entry name" value="Bact_response_regulator"/>
</dbReference>
<keyword evidence="1 3" id="KW-0597">Phosphoprotein</keyword>
<feature type="modified residue" description="4-aspartylphosphate" evidence="3">
    <location>
        <position position="52"/>
    </location>
</feature>
<dbReference type="Pfam" id="PF00072">
    <property type="entry name" value="Response_reg"/>
    <property type="match status" value="1"/>
</dbReference>